<gene>
    <name evidence="1" type="ORF">IAA19_05555</name>
</gene>
<comment type="caution">
    <text evidence="1">The sequence shown here is derived from an EMBL/GenBank/DDBJ whole genome shotgun (WGS) entry which is preliminary data.</text>
</comment>
<name>A0A9D2EYZ7_9ACTN</name>
<dbReference type="AlphaFoldDB" id="A0A9D2EYZ7"/>
<proteinExistence type="predicted"/>
<dbReference type="EMBL" id="DXBM01000047">
    <property type="protein sequence ID" value="HIZ46469.1"/>
    <property type="molecule type" value="Genomic_DNA"/>
</dbReference>
<evidence type="ECO:0000313" key="1">
    <source>
        <dbReference type="EMBL" id="HIZ46469.1"/>
    </source>
</evidence>
<accession>A0A9D2EYZ7</accession>
<dbReference type="Proteomes" id="UP000824062">
    <property type="component" value="Unassembled WGS sequence"/>
</dbReference>
<reference evidence="1" key="1">
    <citation type="journal article" date="2021" name="PeerJ">
        <title>Extensive microbial diversity within the chicken gut microbiome revealed by metagenomics and culture.</title>
        <authorList>
            <person name="Gilroy R."/>
            <person name="Ravi A."/>
            <person name="Getino M."/>
            <person name="Pursley I."/>
            <person name="Horton D.L."/>
            <person name="Alikhan N.F."/>
            <person name="Baker D."/>
            <person name="Gharbi K."/>
            <person name="Hall N."/>
            <person name="Watson M."/>
            <person name="Adriaenssens E.M."/>
            <person name="Foster-Nyarko E."/>
            <person name="Jarju S."/>
            <person name="Secka A."/>
            <person name="Antonio M."/>
            <person name="Oren A."/>
            <person name="Chaudhuri R.R."/>
            <person name="La Ragione R."/>
            <person name="Hildebrand F."/>
            <person name="Pallen M.J."/>
        </authorList>
    </citation>
    <scope>NUCLEOTIDE SEQUENCE</scope>
    <source>
        <strain evidence="1">ChiHjej12B11-14209</strain>
    </source>
</reference>
<sequence>MQVCISHRTALSYLLRVPNVARGAGRISRARAVPRACPSSQEVRRLRDALEPYLPEGASKLDIVVSDRGRLHQTEDARVHLCTAELPSGSFVPDVAMGIGFHVSSPELVFLQMAEEVELDQLIYVGFALCSSFRLDDLEPGGCVQREGRDQPLTSVARIRSYLGRLPEGTRNVAIAKRALEHVRDGARSPSESGIAMAVGLPVRLGGHSLGETRMNPEMRIYDGVDARGTARWITRIPDILVTARGRSGEVRRAGIDFDANSTHSAPARAAADVERRNLIAPDGRFAHFTLTSDDVSNYVAFRRAMDRIRRALGQREKPRLRGNRDSADSQRILADVWSCQFELWKRVLGADRLRL</sequence>
<organism evidence="1 2">
    <name type="scientific">Candidatus Olsenella pullistercoris</name>
    <dbReference type="NCBI Taxonomy" id="2838712"/>
    <lineage>
        <taxon>Bacteria</taxon>
        <taxon>Bacillati</taxon>
        <taxon>Actinomycetota</taxon>
        <taxon>Coriobacteriia</taxon>
        <taxon>Coriobacteriales</taxon>
        <taxon>Atopobiaceae</taxon>
        <taxon>Olsenella</taxon>
    </lineage>
</organism>
<evidence type="ECO:0000313" key="2">
    <source>
        <dbReference type="Proteomes" id="UP000824062"/>
    </source>
</evidence>
<protein>
    <submittedName>
        <fullName evidence="1">Uncharacterized protein</fullName>
    </submittedName>
</protein>
<reference evidence="1" key="2">
    <citation type="submission" date="2021-04" db="EMBL/GenBank/DDBJ databases">
        <authorList>
            <person name="Gilroy R."/>
        </authorList>
    </citation>
    <scope>NUCLEOTIDE SEQUENCE</scope>
    <source>
        <strain evidence="1">ChiHjej12B11-14209</strain>
    </source>
</reference>